<proteinExistence type="predicted"/>
<sequence>MYTQYQIDIVDARKHINSNVYQIDTAALNARMKSIDEIRRENMRKLVTENCKGILKEFAAAAGIQPGQASHLNTGFRNIGDNIARRIENAFDLEKGWMDREHSASHPTVATNSTPAATEANDTTEIPEELAPLLIAARQAYLRGSLQPKTIDNLVQLINSLAIEPPSTEQTLKGTRTAKASIGALRRRNKPS</sequence>
<gene>
    <name evidence="1" type="ORF">ABNW52_07810</name>
</gene>
<name>A0ABV1M2S1_9NEIS</name>
<accession>A0ABV1M2S1</accession>
<dbReference type="EMBL" id="JBEFLD010000004">
    <property type="protein sequence ID" value="MEQ6290517.1"/>
    <property type="molecule type" value="Genomic_DNA"/>
</dbReference>
<comment type="caution">
    <text evidence="1">The sequence shown here is derived from an EMBL/GenBank/DDBJ whole genome shotgun (WGS) entry which is preliminary data.</text>
</comment>
<dbReference type="Proteomes" id="UP001433638">
    <property type="component" value="Unassembled WGS sequence"/>
</dbReference>
<reference evidence="1" key="1">
    <citation type="submission" date="2024-06" db="EMBL/GenBank/DDBJ databases">
        <title>Genome sequence of Vogesella sp. MAHUQ-64.</title>
        <authorList>
            <person name="Huq M.A."/>
        </authorList>
    </citation>
    <scope>NUCLEOTIDE SEQUENCE</scope>
    <source>
        <strain evidence="1">MAHUQ-64</strain>
    </source>
</reference>
<evidence type="ECO:0000313" key="1">
    <source>
        <dbReference type="EMBL" id="MEQ6290517.1"/>
    </source>
</evidence>
<dbReference type="RefSeq" id="WP_349586080.1">
    <property type="nucleotide sequence ID" value="NZ_JBEFLD010000004.1"/>
</dbReference>
<evidence type="ECO:0000313" key="2">
    <source>
        <dbReference type="Proteomes" id="UP001433638"/>
    </source>
</evidence>
<keyword evidence="2" id="KW-1185">Reference proteome</keyword>
<protein>
    <submittedName>
        <fullName evidence="1">Uncharacterized protein</fullName>
    </submittedName>
</protein>
<organism evidence="1 2">
    <name type="scientific">Vogesella oryzagri</name>
    <dbReference type="NCBI Taxonomy" id="3160864"/>
    <lineage>
        <taxon>Bacteria</taxon>
        <taxon>Pseudomonadati</taxon>
        <taxon>Pseudomonadota</taxon>
        <taxon>Betaproteobacteria</taxon>
        <taxon>Neisseriales</taxon>
        <taxon>Chromobacteriaceae</taxon>
        <taxon>Vogesella</taxon>
    </lineage>
</organism>